<gene>
    <name evidence="2" type="ORF">D8674_003478</name>
</gene>
<accession>A0A5N5FHW0</accession>
<protein>
    <submittedName>
        <fullName evidence="2">Uncharacterized protein</fullName>
    </submittedName>
</protein>
<comment type="caution">
    <text evidence="2">The sequence shown here is derived from an EMBL/GenBank/DDBJ whole genome shotgun (WGS) entry which is preliminary data.</text>
</comment>
<feature type="region of interest" description="Disordered" evidence="1">
    <location>
        <begin position="50"/>
        <end position="79"/>
    </location>
</feature>
<dbReference type="EMBL" id="SMOL01000695">
    <property type="protein sequence ID" value="KAB2602473.1"/>
    <property type="molecule type" value="Genomic_DNA"/>
</dbReference>
<evidence type="ECO:0000313" key="3">
    <source>
        <dbReference type="Proteomes" id="UP000327157"/>
    </source>
</evidence>
<sequence length="107" mass="12240">MMNIHHQKNAQCQNGSAASIVTRAREKRLLPRENSGASIVPKVREKRLSLREKGIPYSKKKRIERNTGRRPATTADDESEDSGIDFYIYMALKPEEIELSSRLNRLS</sequence>
<dbReference type="AlphaFoldDB" id="A0A5N5FHW0"/>
<reference evidence="2 3" key="3">
    <citation type="submission" date="2019-11" db="EMBL/GenBank/DDBJ databases">
        <title>A de novo genome assembly of a pear dwarfing rootstock.</title>
        <authorList>
            <person name="Wang F."/>
            <person name="Wang J."/>
            <person name="Li S."/>
            <person name="Zhang Y."/>
            <person name="Fang M."/>
            <person name="Ma L."/>
            <person name="Zhao Y."/>
            <person name="Jiang S."/>
        </authorList>
    </citation>
    <scope>NUCLEOTIDE SEQUENCE [LARGE SCALE GENOMIC DNA]</scope>
    <source>
        <strain evidence="2">S2</strain>
        <tissue evidence="2">Leaf</tissue>
    </source>
</reference>
<reference evidence="2 3" key="1">
    <citation type="submission" date="2019-09" db="EMBL/GenBank/DDBJ databases">
        <authorList>
            <person name="Ou C."/>
        </authorList>
    </citation>
    <scope>NUCLEOTIDE SEQUENCE [LARGE SCALE GENOMIC DNA]</scope>
    <source>
        <strain evidence="2">S2</strain>
        <tissue evidence="2">Leaf</tissue>
    </source>
</reference>
<name>A0A5N5FHW0_9ROSA</name>
<evidence type="ECO:0000256" key="1">
    <source>
        <dbReference type="SAM" id="MobiDB-lite"/>
    </source>
</evidence>
<evidence type="ECO:0000313" key="2">
    <source>
        <dbReference type="EMBL" id="KAB2602473.1"/>
    </source>
</evidence>
<organism evidence="2 3">
    <name type="scientific">Pyrus ussuriensis x Pyrus communis</name>
    <dbReference type="NCBI Taxonomy" id="2448454"/>
    <lineage>
        <taxon>Eukaryota</taxon>
        <taxon>Viridiplantae</taxon>
        <taxon>Streptophyta</taxon>
        <taxon>Embryophyta</taxon>
        <taxon>Tracheophyta</taxon>
        <taxon>Spermatophyta</taxon>
        <taxon>Magnoliopsida</taxon>
        <taxon>eudicotyledons</taxon>
        <taxon>Gunneridae</taxon>
        <taxon>Pentapetalae</taxon>
        <taxon>rosids</taxon>
        <taxon>fabids</taxon>
        <taxon>Rosales</taxon>
        <taxon>Rosaceae</taxon>
        <taxon>Amygdaloideae</taxon>
        <taxon>Maleae</taxon>
        <taxon>Pyrus</taxon>
    </lineage>
</organism>
<keyword evidence="3" id="KW-1185">Reference proteome</keyword>
<proteinExistence type="predicted"/>
<reference evidence="3" key="2">
    <citation type="submission" date="2019-10" db="EMBL/GenBank/DDBJ databases">
        <title>A de novo genome assembly of a pear dwarfing rootstock.</title>
        <authorList>
            <person name="Wang F."/>
            <person name="Wang J."/>
            <person name="Li S."/>
            <person name="Zhang Y."/>
            <person name="Fang M."/>
            <person name="Ma L."/>
            <person name="Zhao Y."/>
            <person name="Jiang S."/>
        </authorList>
    </citation>
    <scope>NUCLEOTIDE SEQUENCE [LARGE SCALE GENOMIC DNA]</scope>
</reference>
<dbReference type="Proteomes" id="UP000327157">
    <property type="component" value="Chromosome 10"/>
</dbReference>